<proteinExistence type="inferred from homology"/>
<dbReference type="Gene3D" id="3.40.50.12780">
    <property type="entry name" value="N-terminal domain of ligase-like"/>
    <property type="match status" value="1"/>
</dbReference>
<keyword evidence="2 4" id="KW-0436">Ligase</keyword>
<dbReference type="FunFam" id="3.40.50.12780:FF:000013">
    <property type="entry name" value="Long-chain-fatty-acid--AMP ligase FadD32"/>
    <property type="match status" value="1"/>
</dbReference>
<dbReference type="Proteomes" id="UP000315995">
    <property type="component" value="Chromosome"/>
</dbReference>
<dbReference type="RefSeq" id="WP_141200644.1">
    <property type="nucleotide sequence ID" value="NZ_CP041186.1"/>
</dbReference>
<evidence type="ECO:0000256" key="2">
    <source>
        <dbReference type="ARBA" id="ARBA00022598"/>
    </source>
</evidence>
<dbReference type="Pfam" id="PF00501">
    <property type="entry name" value="AMP-binding"/>
    <property type="match status" value="1"/>
</dbReference>
<dbReference type="SUPFAM" id="SSF56801">
    <property type="entry name" value="Acetyl-CoA synthetase-like"/>
    <property type="match status" value="1"/>
</dbReference>
<dbReference type="AlphaFoldDB" id="A0A4Y6Q139"/>
<organism evidence="4 5">
    <name type="scientific">Persicimonas caeni</name>
    <dbReference type="NCBI Taxonomy" id="2292766"/>
    <lineage>
        <taxon>Bacteria</taxon>
        <taxon>Deltaproteobacteria</taxon>
        <taxon>Bradymonadales</taxon>
        <taxon>Bradymonadaceae</taxon>
        <taxon>Persicimonas</taxon>
    </lineage>
</organism>
<sequence>MKAHRLADSSQYADNWTLTDELWAILDSGPDLRGEFRFLEVGEEPMVMSHRELVENASAVTAGLERRGLQKGDSVAVILPENPDFLRGFLGAVIGAMVPVPLFPPLGFGGLDAYVERNARILEASGARVLVTSRRLQKVMWSLISEVDTLEEVVCIEDLAESGPADITRPGVSPDDLCFLQYTSGSTAAPKGVMVTHRSLGANMYGIVHQGLQIDFDTEEGVSWLPMYHDMGLIGMTLAPLSTGMTMSFIPTLDFVMYPECWVETISEYRAAATFAPNFAYALATKKIPKEKVAALDLSCLRVAGCGAEPIHPDTMRSFNEHFAPAGLRPEALVPAYGMAEATLAVSFIGVEEPVKTDRVCPNAYEQENVARPLGGVDTDMSERQAHEFVSCGRAFPRHSVKIMDEEGNVLGDREVGEIVFEGPSVAAGYYRDAEKTAETFTEHGLRTGDLGYMVGDELYVTGRKKDLIIINGRNFDPQTIEWKASEVAGVRKGNVVAFSLQTRESEELVVIAEAKGDVDPGRMARDIKRAVSRELFIKVSQVEIVGRATLPKTSSGKLQRSKAKEQYLSGELGKTMRAASRKVDVTSVGKHVARSMVNRMRHFVKQRVGNLSETLRSIVLPD</sequence>
<gene>
    <name evidence="4" type="ORF">FIV42_26690</name>
</gene>
<dbReference type="Gene3D" id="3.30.300.30">
    <property type="match status" value="1"/>
</dbReference>
<dbReference type="InterPro" id="IPR000873">
    <property type="entry name" value="AMP-dep_synth/lig_dom"/>
</dbReference>
<dbReference type="InterPro" id="IPR042099">
    <property type="entry name" value="ANL_N_sf"/>
</dbReference>
<dbReference type="GO" id="GO:0071766">
    <property type="term" value="P:Actinobacterium-type cell wall biogenesis"/>
    <property type="evidence" value="ECO:0007669"/>
    <property type="project" value="UniProtKB-ARBA"/>
</dbReference>
<protein>
    <submittedName>
        <fullName evidence="4">Fatty acyl-AMP ligase</fullName>
    </submittedName>
</protein>
<dbReference type="PANTHER" id="PTHR22754">
    <property type="entry name" value="DISCO-INTERACTING PROTEIN 2 DIP2 -RELATED"/>
    <property type="match status" value="1"/>
</dbReference>
<reference evidence="4 5" key="1">
    <citation type="submission" date="2019-06" db="EMBL/GenBank/DDBJ databases">
        <title>Persicimonas caeni gen. nov., sp. nov., a predatory bacterium isolated from solar saltern.</title>
        <authorList>
            <person name="Wang S."/>
        </authorList>
    </citation>
    <scope>NUCLEOTIDE SEQUENCE [LARGE SCALE GENOMIC DNA]</scope>
    <source>
        <strain evidence="4 5">YN101</strain>
    </source>
</reference>
<name>A0A4Y6Q139_PERCE</name>
<dbReference type="GO" id="GO:0016874">
    <property type="term" value="F:ligase activity"/>
    <property type="evidence" value="ECO:0007669"/>
    <property type="project" value="UniProtKB-KW"/>
</dbReference>
<dbReference type="CDD" id="cd05931">
    <property type="entry name" value="FAAL"/>
    <property type="match status" value="1"/>
</dbReference>
<keyword evidence="5" id="KW-1185">Reference proteome</keyword>
<dbReference type="PANTHER" id="PTHR22754:SF32">
    <property type="entry name" value="DISCO-INTERACTING PROTEIN 2"/>
    <property type="match status" value="1"/>
</dbReference>
<dbReference type="InterPro" id="IPR040097">
    <property type="entry name" value="FAAL/FAAC"/>
</dbReference>
<feature type="domain" description="AMP-dependent synthetase/ligase" evidence="3">
    <location>
        <begin position="47"/>
        <end position="431"/>
    </location>
</feature>
<dbReference type="OrthoDB" id="9797708at2"/>
<evidence type="ECO:0000256" key="1">
    <source>
        <dbReference type="ARBA" id="ARBA00006432"/>
    </source>
</evidence>
<evidence type="ECO:0000259" key="3">
    <source>
        <dbReference type="Pfam" id="PF00501"/>
    </source>
</evidence>
<comment type="similarity">
    <text evidence="1">Belongs to the ATP-dependent AMP-binding enzyme family.</text>
</comment>
<evidence type="ECO:0000313" key="5">
    <source>
        <dbReference type="Proteomes" id="UP000315995"/>
    </source>
</evidence>
<dbReference type="InterPro" id="IPR045851">
    <property type="entry name" value="AMP-bd_C_sf"/>
</dbReference>
<dbReference type="GO" id="GO:0005886">
    <property type="term" value="C:plasma membrane"/>
    <property type="evidence" value="ECO:0007669"/>
    <property type="project" value="TreeGrafter"/>
</dbReference>
<evidence type="ECO:0000313" key="4">
    <source>
        <dbReference type="EMBL" id="QDG54200.1"/>
    </source>
</evidence>
<dbReference type="EMBL" id="CP041186">
    <property type="protein sequence ID" value="QDG54200.1"/>
    <property type="molecule type" value="Genomic_DNA"/>
</dbReference>
<accession>A0A4Y6Q139</accession>
<dbReference type="GO" id="GO:0006633">
    <property type="term" value="P:fatty acid biosynthetic process"/>
    <property type="evidence" value="ECO:0007669"/>
    <property type="project" value="TreeGrafter"/>
</dbReference>
<accession>A0A5B8YCY1</accession>
<dbReference type="GO" id="GO:0070566">
    <property type="term" value="F:adenylyltransferase activity"/>
    <property type="evidence" value="ECO:0007669"/>
    <property type="project" value="TreeGrafter"/>
</dbReference>